<accession>A0A7W2ASC1</accession>
<dbReference type="InterPro" id="IPR009057">
    <property type="entry name" value="Homeodomain-like_sf"/>
</dbReference>
<keyword evidence="3" id="KW-1185">Reference proteome</keyword>
<protein>
    <submittedName>
        <fullName evidence="2">Transposase</fullName>
    </submittedName>
</protein>
<organism evidence="2 3">
    <name type="scientific">Thermoactinomyces mirandus</name>
    <dbReference type="NCBI Taxonomy" id="2756294"/>
    <lineage>
        <taxon>Bacteria</taxon>
        <taxon>Bacillati</taxon>
        <taxon>Bacillota</taxon>
        <taxon>Bacilli</taxon>
        <taxon>Bacillales</taxon>
        <taxon>Thermoactinomycetaceae</taxon>
        <taxon>Thermoactinomyces</taxon>
    </lineage>
</organism>
<dbReference type="EMBL" id="JACEOL010000085">
    <property type="protein sequence ID" value="MBA4603904.1"/>
    <property type="molecule type" value="Genomic_DNA"/>
</dbReference>
<evidence type="ECO:0000313" key="3">
    <source>
        <dbReference type="Proteomes" id="UP000538292"/>
    </source>
</evidence>
<name>A0A7W2ASC1_9BACL</name>
<dbReference type="Proteomes" id="UP000538292">
    <property type="component" value="Unassembled WGS sequence"/>
</dbReference>
<proteinExistence type="predicted"/>
<dbReference type="Gene3D" id="1.10.10.60">
    <property type="entry name" value="Homeodomain-like"/>
    <property type="match status" value="1"/>
</dbReference>
<dbReference type="AlphaFoldDB" id="A0A7W2ASC1"/>
<feature type="coiled-coil region" evidence="1">
    <location>
        <begin position="62"/>
        <end position="89"/>
    </location>
</feature>
<dbReference type="SUPFAM" id="SSF46689">
    <property type="entry name" value="Homeodomain-like"/>
    <property type="match status" value="1"/>
</dbReference>
<comment type="caution">
    <text evidence="2">The sequence shown here is derived from an EMBL/GenBank/DDBJ whole genome shotgun (WGS) entry which is preliminary data.</text>
</comment>
<reference evidence="2 3" key="1">
    <citation type="submission" date="2020-07" db="EMBL/GenBank/DDBJ databases">
        <title>Thermoactinomyces phylogeny.</title>
        <authorList>
            <person name="Dunlap C."/>
        </authorList>
    </citation>
    <scope>NUCLEOTIDE SEQUENCE [LARGE SCALE GENOMIC DNA]</scope>
    <source>
        <strain evidence="2 3">AMNI-1</strain>
    </source>
</reference>
<keyword evidence="1" id="KW-0175">Coiled coil</keyword>
<dbReference type="InterPro" id="IPR002514">
    <property type="entry name" value="Transposase_8"/>
</dbReference>
<dbReference type="GO" id="GO:0004803">
    <property type="term" value="F:transposase activity"/>
    <property type="evidence" value="ECO:0007669"/>
    <property type="project" value="InterPro"/>
</dbReference>
<evidence type="ECO:0000256" key="1">
    <source>
        <dbReference type="SAM" id="Coils"/>
    </source>
</evidence>
<dbReference type="GO" id="GO:0003677">
    <property type="term" value="F:DNA binding"/>
    <property type="evidence" value="ECO:0007669"/>
    <property type="project" value="InterPro"/>
</dbReference>
<dbReference type="RefSeq" id="WP_181742374.1">
    <property type="nucleotide sequence ID" value="NZ_JACEOL010000085.1"/>
</dbReference>
<evidence type="ECO:0000313" key="2">
    <source>
        <dbReference type="EMBL" id="MBA4603904.1"/>
    </source>
</evidence>
<dbReference type="Pfam" id="PF01527">
    <property type="entry name" value="HTH_Tnp_1"/>
    <property type="match status" value="1"/>
</dbReference>
<gene>
    <name evidence="2" type="ORF">H2C83_16775</name>
</gene>
<sequence length="99" mass="11884">MARKGQKFKTYSFELKKKAIEMRLQGIPKAKVAKELGIHDVGRLKVWVRKYREQGEFGLMEHRGRRKEYKDLEREVKKLRLENDVLKKWLEILAREGKS</sequence>
<dbReference type="GO" id="GO:0006313">
    <property type="term" value="P:DNA transposition"/>
    <property type="evidence" value="ECO:0007669"/>
    <property type="project" value="InterPro"/>
</dbReference>